<comment type="similarity">
    <text evidence="4">Belongs to the phospholipase A2 family. Group III subfamily.</text>
</comment>
<dbReference type="InterPro" id="IPR016090">
    <property type="entry name" value="PLA2-like_dom"/>
</dbReference>
<protein>
    <recommendedName>
        <fullName evidence="12">Phospholipase A2-like central domain-containing protein</fullName>
    </recommendedName>
</protein>
<evidence type="ECO:0000256" key="10">
    <source>
        <dbReference type="ARBA" id="ARBA00023145"/>
    </source>
</evidence>
<evidence type="ECO:0000256" key="6">
    <source>
        <dbReference type="ARBA" id="ARBA00022801"/>
    </source>
</evidence>
<feature type="domain" description="Phospholipase A2-like central" evidence="12">
    <location>
        <begin position="191"/>
        <end position="284"/>
    </location>
</feature>
<dbReference type="Proteomes" id="UP001054837">
    <property type="component" value="Unassembled WGS sequence"/>
</dbReference>
<name>A0AAV4WBU1_9ARAC</name>
<dbReference type="SUPFAM" id="SSF48619">
    <property type="entry name" value="Phospholipase A2, PLA2"/>
    <property type="match status" value="1"/>
</dbReference>
<dbReference type="EMBL" id="BPLQ01014434">
    <property type="protein sequence ID" value="GIY79659.1"/>
    <property type="molecule type" value="Genomic_DNA"/>
</dbReference>
<evidence type="ECO:0000256" key="3">
    <source>
        <dbReference type="ARBA" id="ARBA00004613"/>
    </source>
</evidence>
<evidence type="ECO:0000256" key="7">
    <source>
        <dbReference type="ARBA" id="ARBA00022837"/>
    </source>
</evidence>
<keyword evidence="9" id="KW-0443">Lipid metabolism</keyword>
<evidence type="ECO:0000313" key="13">
    <source>
        <dbReference type="EMBL" id="GIY79659.1"/>
    </source>
</evidence>
<comment type="subcellular location">
    <subcellularLocation>
        <location evidence="3">Secreted</location>
    </subcellularLocation>
</comment>
<dbReference type="PROSITE" id="PS00118">
    <property type="entry name" value="PA2_HIS"/>
    <property type="match status" value="1"/>
</dbReference>
<dbReference type="GO" id="GO:0016042">
    <property type="term" value="P:lipid catabolic process"/>
    <property type="evidence" value="ECO:0007669"/>
    <property type="project" value="UniProtKB-KW"/>
</dbReference>
<evidence type="ECO:0000256" key="5">
    <source>
        <dbReference type="ARBA" id="ARBA00022525"/>
    </source>
</evidence>
<evidence type="ECO:0000259" key="12">
    <source>
        <dbReference type="Pfam" id="PF05826"/>
    </source>
</evidence>
<evidence type="ECO:0000256" key="2">
    <source>
        <dbReference type="ARBA" id="ARBA00001913"/>
    </source>
</evidence>
<comment type="cofactor">
    <cofactor evidence="2">
        <name>Ca(2+)</name>
        <dbReference type="ChEBI" id="CHEBI:29108"/>
    </cofactor>
</comment>
<dbReference type="InterPro" id="IPR036444">
    <property type="entry name" value="PLipase_A2_dom_sf"/>
</dbReference>
<evidence type="ECO:0000256" key="11">
    <source>
        <dbReference type="SAM" id="MobiDB-lite"/>
    </source>
</evidence>
<reference evidence="13 14" key="1">
    <citation type="submission" date="2021-06" db="EMBL/GenBank/DDBJ databases">
        <title>Caerostris darwini draft genome.</title>
        <authorList>
            <person name="Kono N."/>
            <person name="Arakawa K."/>
        </authorList>
    </citation>
    <scope>NUCLEOTIDE SEQUENCE [LARGE SCALE GENOMIC DNA]</scope>
</reference>
<comment type="catalytic activity">
    <reaction evidence="1">
        <text>a 1,2-diacyl-sn-glycero-3-phosphocholine + H2O = a 1-acyl-sn-glycero-3-phosphocholine + a fatty acid + H(+)</text>
        <dbReference type="Rhea" id="RHEA:15801"/>
        <dbReference type="ChEBI" id="CHEBI:15377"/>
        <dbReference type="ChEBI" id="CHEBI:15378"/>
        <dbReference type="ChEBI" id="CHEBI:28868"/>
        <dbReference type="ChEBI" id="CHEBI:57643"/>
        <dbReference type="ChEBI" id="CHEBI:58168"/>
        <dbReference type="EC" id="3.1.1.4"/>
    </reaction>
</comment>
<keyword evidence="5" id="KW-0964">Secreted</keyword>
<evidence type="ECO:0000256" key="8">
    <source>
        <dbReference type="ARBA" id="ARBA00022963"/>
    </source>
</evidence>
<keyword evidence="7" id="KW-0106">Calcium</keyword>
<dbReference type="GO" id="GO:0005576">
    <property type="term" value="C:extracellular region"/>
    <property type="evidence" value="ECO:0007669"/>
    <property type="project" value="UniProtKB-SubCell"/>
</dbReference>
<evidence type="ECO:0000313" key="14">
    <source>
        <dbReference type="Proteomes" id="UP001054837"/>
    </source>
</evidence>
<dbReference type="GO" id="GO:0006644">
    <property type="term" value="P:phospholipid metabolic process"/>
    <property type="evidence" value="ECO:0007669"/>
    <property type="project" value="InterPro"/>
</dbReference>
<dbReference type="Pfam" id="PF05826">
    <property type="entry name" value="Phospholip_A2_2"/>
    <property type="match status" value="1"/>
</dbReference>
<dbReference type="Gene3D" id="1.20.90.10">
    <property type="entry name" value="Phospholipase A2 domain"/>
    <property type="match status" value="1"/>
</dbReference>
<evidence type="ECO:0000256" key="9">
    <source>
        <dbReference type="ARBA" id="ARBA00023098"/>
    </source>
</evidence>
<comment type="caution">
    <text evidence="13">The sequence shown here is derived from an EMBL/GenBank/DDBJ whole genome shotgun (WGS) entry which is preliminary data.</text>
</comment>
<gene>
    <name evidence="13" type="ORF">CDAR_622591</name>
</gene>
<dbReference type="GO" id="GO:0004623">
    <property type="term" value="F:phospholipase A2 activity"/>
    <property type="evidence" value="ECO:0007669"/>
    <property type="project" value="UniProtKB-EC"/>
</dbReference>
<sequence>MFPQVSEADLRRIRRRHVEGEVLPVEERQEVQEAALPGALRRHPALLSPRKKVTCILMRATLASSGFHDIDKNTAMQMLVLFVFFACHCNTIDCSADEERIYFLQDIHFQNESALLVRRISEKGDFISDIYTDNGNIQRISRSMDNSENLAKKYPLVSRGRRRRSSVENENSFSEEQEVTSNTKSRGSLLYPGTKWCGAGSSAADDDDLGKHRVEDKCCRTHDKCDDQLLSGESRNNLTNNSSYVSSSCFCDDKLYECLRQINSQVSNNIGIMYFNILKNPCYALGYPKKCVRYRRYFNEKFCAEFREDHTATKVYLWIKARPYVANAKTTSSA</sequence>
<proteinExistence type="inferred from homology"/>
<keyword evidence="10" id="KW-0865">Zymogen</keyword>
<feature type="region of interest" description="Disordered" evidence="11">
    <location>
        <begin position="161"/>
        <end position="186"/>
    </location>
</feature>
<keyword evidence="8" id="KW-0442">Lipid degradation</keyword>
<organism evidence="13 14">
    <name type="scientific">Caerostris darwini</name>
    <dbReference type="NCBI Taxonomy" id="1538125"/>
    <lineage>
        <taxon>Eukaryota</taxon>
        <taxon>Metazoa</taxon>
        <taxon>Ecdysozoa</taxon>
        <taxon>Arthropoda</taxon>
        <taxon>Chelicerata</taxon>
        <taxon>Arachnida</taxon>
        <taxon>Araneae</taxon>
        <taxon>Araneomorphae</taxon>
        <taxon>Entelegynae</taxon>
        <taxon>Araneoidea</taxon>
        <taxon>Araneidae</taxon>
        <taxon>Caerostris</taxon>
    </lineage>
</organism>
<evidence type="ECO:0000256" key="4">
    <source>
        <dbReference type="ARBA" id="ARBA00009659"/>
    </source>
</evidence>
<evidence type="ECO:0000256" key="1">
    <source>
        <dbReference type="ARBA" id="ARBA00001604"/>
    </source>
</evidence>
<keyword evidence="6" id="KW-0378">Hydrolase</keyword>
<dbReference type="InterPro" id="IPR033113">
    <property type="entry name" value="PLA2_histidine"/>
</dbReference>
<dbReference type="PANTHER" id="PTHR12253">
    <property type="entry name" value="RH14732P"/>
    <property type="match status" value="1"/>
</dbReference>
<keyword evidence="14" id="KW-1185">Reference proteome</keyword>
<dbReference type="GO" id="GO:0050482">
    <property type="term" value="P:arachidonate secretion"/>
    <property type="evidence" value="ECO:0007669"/>
    <property type="project" value="InterPro"/>
</dbReference>
<dbReference type="AlphaFoldDB" id="A0AAV4WBU1"/>
<accession>A0AAV4WBU1</accession>